<organism evidence="2 3">
    <name type="scientific">Streptomyces tardus</name>
    <dbReference type="NCBI Taxonomy" id="2780544"/>
    <lineage>
        <taxon>Bacteria</taxon>
        <taxon>Bacillati</taxon>
        <taxon>Actinomycetota</taxon>
        <taxon>Actinomycetes</taxon>
        <taxon>Kitasatosporales</taxon>
        <taxon>Streptomycetaceae</taxon>
        <taxon>Streptomyces</taxon>
    </lineage>
</organism>
<name>A0A949JHZ8_9ACTN</name>
<evidence type="ECO:0000313" key="2">
    <source>
        <dbReference type="EMBL" id="MBU7600473.1"/>
    </source>
</evidence>
<dbReference type="PANTHER" id="PTHR30024:SF2">
    <property type="entry name" value="ABC TRANSPORTER SUBSTRATE-BINDING PROTEIN"/>
    <property type="match status" value="1"/>
</dbReference>
<reference evidence="2" key="1">
    <citation type="submission" date="2021-06" db="EMBL/GenBank/DDBJ databases">
        <title>Sequencing of actinobacteria type strains.</title>
        <authorList>
            <person name="Nguyen G.-S."/>
            <person name="Wentzel A."/>
        </authorList>
    </citation>
    <scope>NUCLEOTIDE SEQUENCE</scope>
    <source>
        <strain evidence="2">P38-E01</strain>
    </source>
</reference>
<dbReference type="AlphaFoldDB" id="A0A949JHZ8"/>
<dbReference type="SUPFAM" id="SSF53850">
    <property type="entry name" value="Periplasmic binding protein-like II"/>
    <property type="match status" value="1"/>
</dbReference>
<dbReference type="InterPro" id="IPR015168">
    <property type="entry name" value="SsuA/THI5"/>
</dbReference>
<dbReference type="Proteomes" id="UP000694501">
    <property type="component" value="Unassembled WGS sequence"/>
</dbReference>
<proteinExistence type="predicted"/>
<keyword evidence="3" id="KW-1185">Reference proteome</keyword>
<evidence type="ECO:0000259" key="1">
    <source>
        <dbReference type="Pfam" id="PF09084"/>
    </source>
</evidence>
<gene>
    <name evidence="2" type="ORF">JGS22_023305</name>
</gene>
<comment type="caution">
    <text evidence="2">The sequence shown here is derived from an EMBL/GenBank/DDBJ whole genome shotgun (WGS) entry which is preliminary data.</text>
</comment>
<dbReference type="PANTHER" id="PTHR30024">
    <property type="entry name" value="ALIPHATIC SULFONATES-BINDING PROTEIN-RELATED"/>
    <property type="match status" value="1"/>
</dbReference>
<feature type="domain" description="SsuA/THI5-like" evidence="1">
    <location>
        <begin position="95"/>
        <end position="308"/>
    </location>
</feature>
<dbReference type="Pfam" id="PF09084">
    <property type="entry name" value="NMT1"/>
    <property type="match status" value="1"/>
</dbReference>
<dbReference type="Gene3D" id="3.40.190.10">
    <property type="entry name" value="Periplasmic binding protein-like II"/>
    <property type="match status" value="2"/>
</dbReference>
<protein>
    <submittedName>
        <fullName evidence="2">ABC transporter substrate-binding protein</fullName>
    </submittedName>
</protein>
<dbReference type="EMBL" id="JAELVF020000004">
    <property type="protein sequence ID" value="MBU7600473.1"/>
    <property type="molecule type" value="Genomic_DNA"/>
</dbReference>
<evidence type="ECO:0000313" key="3">
    <source>
        <dbReference type="Proteomes" id="UP000694501"/>
    </source>
</evidence>
<accession>A0A949JHZ8</accession>
<sequence>MWTVLSALFRTESGTHRRVHCAVCPVPPPVGASPLPSCRTRPTGSSPLSPVLATRRAFLTLTGAAAVAVGCGRATGGGSGGSTDTLRYQGWAGQVTPAELAEELGYLEGVKLKWVGNTISGPQDIQSAASGEVDFGGAFNGAVIKLAAAKAPVTAVISYYGSDRDAYHGFTTLDDGSVRTARDLIGKKVGMNTLGAHAEAMLDIYLQREGLSEKEAERVERLVVPPVNIEQTLRKQQIHLGALDGVLREKALERGGVRVLFSDHAILGDSSAGTYVIADRFIDRNPETVRAFVTGVGRAIEWARAAPRAEVVELKKKVIRDRGRNEDTAALAHWRSYGVAGTGGRIAPKELNLWLDWLRKRGDIKAGQVKVSDIYTNEFNDSPKTAEPRNEKRD</sequence>